<dbReference type="EMBL" id="CP000511">
    <property type="protein sequence ID" value="ABM14405.1"/>
    <property type="molecule type" value="Genomic_DNA"/>
</dbReference>
<dbReference type="HOGENOM" id="CLU_021786_0_1_11"/>
<organism evidence="2 3">
    <name type="scientific">Mycolicibacterium vanbaalenii (strain DSM 7251 / JCM 13017 / BCRC 16820 / KCTC 9966 / NRRL B-24157 / PYR-1)</name>
    <name type="common">Mycobacterium vanbaalenii</name>
    <dbReference type="NCBI Taxonomy" id="350058"/>
    <lineage>
        <taxon>Bacteria</taxon>
        <taxon>Bacillati</taxon>
        <taxon>Actinomycetota</taxon>
        <taxon>Actinomycetes</taxon>
        <taxon>Mycobacteriales</taxon>
        <taxon>Mycobacteriaceae</taxon>
        <taxon>Mycolicibacterium</taxon>
    </lineage>
</organism>
<accession>A1TB55</accession>
<reference evidence="2" key="1">
    <citation type="submission" date="2006-12" db="EMBL/GenBank/DDBJ databases">
        <title>Complete sequence of Mycobacterium vanbaalenii PYR-1.</title>
        <authorList>
            <consortium name="US DOE Joint Genome Institute"/>
            <person name="Copeland A."/>
            <person name="Lucas S."/>
            <person name="Lapidus A."/>
            <person name="Barry K."/>
            <person name="Detter J.C."/>
            <person name="Glavina del Rio T."/>
            <person name="Hammon N."/>
            <person name="Israni S."/>
            <person name="Dalin E."/>
            <person name="Tice H."/>
            <person name="Pitluck S."/>
            <person name="Singan V."/>
            <person name="Schmutz J."/>
            <person name="Larimer F."/>
            <person name="Land M."/>
            <person name="Hauser L."/>
            <person name="Kyrpides N."/>
            <person name="Anderson I.J."/>
            <person name="Miller C."/>
            <person name="Richardson P."/>
        </authorList>
    </citation>
    <scope>NUCLEOTIDE SEQUENCE [LARGE SCALE GENOMIC DNA]</scope>
    <source>
        <strain evidence="2">PYR-1</strain>
    </source>
</reference>
<evidence type="ECO:0000313" key="2">
    <source>
        <dbReference type="EMBL" id="ABM14405.1"/>
    </source>
</evidence>
<evidence type="ECO:0000313" key="3">
    <source>
        <dbReference type="Proteomes" id="UP000009159"/>
    </source>
</evidence>
<name>A1TB55_MYCVP</name>
<dbReference type="KEGG" id="mva:Mvan_3614"/>
<dbReference type="STRING" id="350058.Mvan_3614"/>
<feature type="coiled-coil region" evidence="1">
    <location>
        <begin position="37"/>
        <end position="64"/>
    </location>
</feature>
<keyword evidence="3" id="KW-1185">Reference proteome</keyword>
<dbReference type="Proteomes" id="UP000009159">
    <property type="component" value="Chromosome"/>
</dbReference>
<keyword evidence="1" id="KW-0175">Coiled coil</keyword>
<sequence length="466" mass="49621">MSEAAAPVCRRRARLPLLSGTRCSVGFMFESLFDVGVGASEAELRAAVERCERLKSQAAAAQARATALWAAKRRAAEQAGGVPAAKRGKGLASEVALARHDAPVLGNRHLGFAQALVEEMPHTLAALECGALSEWRATLIVRESACLSVEHRRALDEELCGDVSRLAGWGNKRIEAEAKTIAARLDAAAVVDHTEKAAADCAVTCRPAPNNMVYVTLRLPLTRGVGIYAACKRAADTTFDGRPRGQVMTDTVYERVTGRPADTPVPVALNLVMADTTLAGDDDELGWLDGYGPVPAGFCRALIGNAVADAHAHADADAEVDAEVKATLRRLYRHPTSGQLVAMESRARIFPKGLGMLLQRRDRTCRTPYCDAPIRHHDHATPDRAGGPTSALNGLGECEACNYAKEAPGWTVTTGDVDGAHTADFETPTGAVYRSTAPPLPGPPVRRRLSLLEGRLSIDLVTFDAA</sequence>
<protein>
    <recommendedName>
        <fullName evidence="4">DUF222 domain-containing protein</fullName>
    </recommendedName>
</protein>
<dbReference type="AlphaFoldDB" id="A1TB55"/>
<evidence type="ECO:0000256" key="1">
    <source>
        <dbReference type="SAM" id="Coils"/>
    </source>
</evidence>
<evidence type="ECO:0008006" key="4">
    <source>
        <dbReference type="Google" id="ProtNLM"/>
    </source>
</evidence>
<dbReference type="eggNOG" id="COG1403">
    <property type="taxonomic scope" value="Bacteria"/>
</dbReference>
<gene>
    <name evidence="2" type="ordered locus">Mvan_3614</name>
</gene>
<proteinExistence type="predicted"/>